<dbReference type="AlphaFoldDB" id="A0A816F9E8"/>
<gene>
    <name evidence="1" type="ORF">XAT740_LOCUS56341</name>
</gene>
<proteinExistence type="predicted"/>
<keyword evidence="2" id="KW-1185">Reference proteome</keyword>
<reference evidence="1" key="1">
    <citation type="submission" date="2021-02" db="EMBL/GenBank/DDBJ databases">
        <authorList>
            <person name="Nowell W R."/>
        </authorList>
    </citation>
    <scope>NUCLEOTIDE SEQUENCE</scope>
</reference>
<evidence type="ECO:0000313" key="2">
    <source>
        <dbReference type="Proteomes" id="UP000663828"/>
    </source>
</evidence>
<protein>
    <submittedName>
        <fullName evidence="1">Uncharacterized protein</fullName>
    </submittedName>
</protein>
<feature type="non-terminal residue" evidence="1">
    <location>
        <position position="1"/>
    </location>
</feature>
<dbReference type="EMBL" id="CAJNOR010010996">
    <property type="protein sequence ID" value="CAF1658295.1"/>
    <property type="molecule type" value="Genomic_DNA"/>
</dbReference>
<name>A0A816F9E8_ADIRI</name>
<dbReference type="Proteomes" id="UP000663828">
    <property type="component" value="Unassembled WGS sequence"/>
</dbReference>
<comment type="caution">
    <text evidence="1">The sequence shown here is derived from an EMBL/GenBank/DDBJ whole genome shotgun (WGS) entry which is preliminary data.</text>
</comment>
<sequence>WHQEAFQISKSIFPPNHPMLAVAYDGIAEIYVL</sequence>
<evidence type="ECO:0000313" key="1">
    <source>
        <dbReference type="EMBL" id="CAF1658295.1"/>
    </source>
</evidence>
<accession>A0A816F9E8</accession>
<organism evidence="1 2">
    <name type="scientific">Adineta ricciae</name>
    <name type="common">Rotifer</name>
    <dbReference type="NCBI Taxonomy" id="249248"/>
    <lineage>
        <taxon>Eukaryota</taxon>
        <taxon>Metazoa</taxon>
        <taxon>Spiralia</taxon>
        <taxon>Gnathifera</taxon>
        <taxon>Rotifera</taxon>
        <taxon>Eurotatoria</taxon>
        <taxon>Bdelloidea</taxon>
        <taxon>Adinetida</taxon>
        <taxon>Adinetidae</taxon>
        <taxon>Adineta</taxon>
    </lineage>
</organism>